<dbReference type="AlphaFoldDB" id="A0A076EZ61"/>
<evidence type="ECO:0000313" key="2">
    <source>
        <dbReference type="EMBL" id="AII11081.1"/>
    </source>
</evidence>
<reference evidence="2 3" key="1">
    <citation type="submission" date="2014-07" db="EMBL/GenBank/DDBJ databases">
        <title>Genome Sequence of Rhodococcus opacus Strain R7, a Biodegrader of Mono- and Polycyclic Aromatic Hydrocarbons.</title>
        <authorList>
            <person name="Di Gennaro P."/>
            <person name="Zampolli J."/>
            <person name="Presti I."/>
            <person name="Cappelletti M."/>
            <person name="D'Ursi P."/>
            <person name="Orro A."/>
            <person name="Mezzelani A."/>
            <person name="Milanesi L."/>
        </authorList>
    </citation>
    <scope>NUCLEOTIDE SEQUENCE [LARGE SCALE GENOMIC DNA]</scope>
    <source>
        <strain evidence="2 3">R7</strain>
        <plasmid evidence="2">pPDG3</plasmid>
    </source>
</reference>
<keyword evidence="1" id="KW-0472">Membrane</keyword>
<dbReference type="EMBL" id="CP008950">
    <property type="protein sequence ID" value="AII11081.1"/>
    <property type="molecule type" value="Genomic_DNA"/>
</dbReference>
<evidence type="ECO:0000313" key="3">
    <source>
        <dbReference type="Proteomes" id="UP000028488"/>
    </source>
</evidence>
<protein>
    <submittedName>
        <fullName evidence="2">Membrane protein</fullName>
    </submittedName>
</protein>
<evidence type="ECO:0000256" key="1">
    <source>
        <dbReference type="SAM" id="Phobius"/>
    </source>
</evidence>
<feature type="transmembrane region" description="Helical" evidence="1">
    <location>
        <begin position="56"/>
        <end position="74"/>
    </location>
</feature>
<sequence>MSIALAATDPNNAVLAVGLFDKAQEFTSDGKLLLQSAAGCLVLFFLLKNLMASFTVARLIISALIGGAALWVVFNMDVLKDSTGEELESAPAAVHLVAEPSSGLDLPV</sequence>
<geneLocation type="plasmid" evidence="2 3">
    <name>pPDG3</name>
</geneLocation>
<dbReference type="RefSeq" id="WP_128643681.1">
    <property type="nucleotide sequence ID" value="NZ_CP008950.1"/>
</dbReference>
<keyword evidence="1" id="KW-1133">Transmembrane helix</keyword>
<proteinExistence type="predicted"/>
<keyword evidence="1" id="KW-0812">Transmembrane</keyword>
<accession>A0A076EZ61</accession>
<dbReference type="Proteomes" id="UP000028488">
    <property type="component" value="Plasmid pPDG3"/>
</dbReference>
<organism evidence="2 3">
    <name type="scientific">Rhodococcus opacus</name>
    <name type="common">Nocardia opaca</name>
    <dbReference type="NCBI Taxonomy" id="37919"/>
    <lineage>
        <taxon>Bacteria</taxon>
        <taxon>Bacillati</taxon>
        <taxon>Actinomycetota</taxon>
        <taxon>Actinomycetes</taxon>
        <taxon>Mycobacteriales</taxon>
        <taxon>Nocardiaceae</taxon>
        <taxon>Rhodococcus</taxon>
    </lineage>
</organism>
<name>A0A076EZ61_RHOOP</name>
<gene>
    <name evidence="2" type="ORF">EP51_44245</name>
</gene>
<keyword evidence="2" id="KW-0614">Plasmid</keyword>